<keyword evidence="9" id="KW-1185">Reference proteome</keyword>
<evidence type="ECO:0000256" key="6">
    <source>
        <dbReference type="SAM" id="Coils"/>
    </source>
</evidence>
<keyword evidence="5" id="KW-0539">Nucleus</keyword>
<evidence type="ECO:0000256" key="4">
    <source>
        <dbReference type="ARBA" id="ARBA00022917"/>
    </source>
</evidence>
<comment type="caution">
    <text evidence="8">The sequence shown here is derived from an EMBL/GenBank/DDBJ whole genome shotgun (WGS) entry which is preliminary data.</text>
</comment>
<keyword evidence="4" id="KW-0648">Protein biosynthesis</keyword>
<dbReference type="InterPro" id="IPR036282">
    <property type="entry name" value="Glutathione-S-Trfase_C_sf"/>
</dbReference>
<dbReference type="InterPro" id="IPR041503">
    <property type="entry name" value="AIMP2_thioredoxin"/>
</dbReference>
<feature type="domain" description="AIMP2 thioredoxin-like" evidence="7">
    <location>
        <begin position="116"/>
        <end position="200"/>
    </location>
</feature>
<evidence type="ECO:0000256" key="5">
    <source>
        <dbReference type="ARBA" id="ARBA00023242"/>
    </source>
</evidence>
<dbReference type="Pfam" id="PF18569">
    <property type="entry name" value="Thioredoxin_16"/>
    <property type="match status" value="1"/>
</dbReference>
<evidence type="ECO:0000259" key="7">
    <source>
        <dbReference type="Pfam" id="PF18569"/>
    </source>
</evidence>
<dbReference type="GO" id="GO:0005634">
    <property type="term" value="C:nucleus"/>
    <property type="evidence" value="ECO:0007669"/>
    <property type="project" value="UniProtKB-SubCell"/>
</dbReference>
<comment type="subcellular location">
    <subcellularLocation>
        <location evidence="2">Cytoplasm</location>
        <location evidence="2">Cytosol</location>
    </subcellularLocation>
    <subcellularLocation>
        <location evidence="1">Nucleus</location>
    </subcellularLocation>
</comment>
<organism evidence="8 9">
    <name type="scientific">Henosepilachna vigintioctopunctata</name>
    <dbReference type="NCBI Taxonomy" id="420089"/>
    <lineage>
        <taxon>Eukaryota</taxon>
        <taxon>Metazoa</taxon>
        <taxon>Ecdysozoa</taxon>
        <taxon>Arthropoda</taxon>
        <taxon>Hexapoda</taxon>
        <taxon>Insecta</taxon>
        <taxon>Pterygota</taxon>
        <taxon>Neoptera</taxon>
        <taxon>Endopterygota</taxon>
        <taxon>Coleoptera</taxon>
        <taxon>Polyphaga</taxon>
        <taxon>Cucujiformia</taxon>
        <taxon>Coccinelloidea</taxon>
        <taxon>Coccinellidae</taxon>
        <taxon>Epilachninae</taxon>
        <taxon>Epilachnini</taxon>
        <taxon>Henosepilachna</taxon>
    </lineage>
</organism>
<accession>A0AAW1UQ43</accession>
<keyword evidence="3" id="KW-0963">Cytoplasm</keyword>
<dbReference type="GO" id="GO:0017101">
    <property type="term" value="C:aminoacyl-tRNA synthetase multienzyme complex"/>
    <property type="evidence" value="ECO:0007669"/>
    <property type="project" value="InterPro"/>
</dbReference>
<keyword evidence="6" id="KW-0175">Coiled coil</keyword>
<dbReference type="InterPro" id="IPR042360">
    <property type="entry name" value="AIMP2"/>
</dbReference>
<dbReference type="Proteomes" id="UP001431783">
    <property type="component" value="Unassembled WGS sequence"/>
</dbReference>
<dbReference type="EMBL" id="JARQZJ010000079">
    <property type="protein sequence ID" value="KAK9882648.1"/>
    <property type="molecule type" value="Genomic_DNA"/>
</dbReference>
<sequence>MYELRPIITFDSPIEFPTCMYRQKSIHDDEENGHVAKNFQDCTKIARTFHQVEQFIKNIENKEMAELEERQEKLLGQLEELKKIMKSIKCNFMVIDKNTSTLLKPSTAIPCKVQRNIPDIVINANPNYPPYFLILLQRSLRNEINLNINCYLHSSIANISSVTEDFVSNLKRPQTKGIPSVDLMLIWKKIGQHAELNVSHYPIQGEANILRYLVRILDSDLNHEKYPNPEEIDNLLDMSYALSYNSKNNKNYLQHLNKSSSKGLWLEGRRSITIADIAMFDFLKKNFKIDSVSGNLNKWFNQCEQYIKS</sequence>
<evidence type="ECO:0000256" key="3">
    <source>
        <dbReference type="ARBA" id="ARBA00022490"/>
    </source>
</evidence>
<gene>
    <name evidence="8" type="ORF">WA026_022516</name>
</gene>
<evidence type="ECO:0000313" key="8">
    <source>
        <dbReference type="EMBL" id="KAK9882648.1"/>
    </source>
</evidence>
<dbReference type="GO" id="GO:0005829">
    <property type="term" value="C:cytosol"/>
    <property type="evidence" value="ECO:0007669"/>
    <property type="project" value="UniProtKB-SubCell"/>
</dbReference>
<evidence type="ECO:0000313" key="9">
    <source>
        <dbReference type="Proteomes" id="UP001431783"/>
    </source>
</evidence>
<dbReference type="Gene3D" id="1.20.1050.130">
    <property type="match status" value="1"/>
</dbReference>
<dbReference type="AlphaFoldDB" id="A0AAW1UQ43"/>
<dbReference type="PANTHER" id="PTHR13438:SF2">
    <property type="entry name" value="AMINOACYL TRNA SYNTHASE COMPLEX-INTERACTING MULTIFUNCTIONAL PROTEIN 2"/>
    <property type="match status" value="1"/>
</dbReference>
<proteinExistence type="predicted"/>
<feature type="coiled-coil region" evidence="6">
    <location>
        <begin position="57"/>
        <end position="91"/>
    </location>
</feature>
<dbReference type="GO" id="GO:0006412">
    <property type="term" value="P:translation"/>
    <property type="evidence" value="ECO:0007669"/>
    <property type="project" value="UniProtKB-KW"/>
</dbReference>
<name>A0AAW1UQ43_9CUCU</name>
<evidence type="ECO:0000256" key="2">
    <source>
        <dbReference type="ARBA" id="ARBA00004514"/>
    </source>
</evidence>
<dbReference type="PANTHER" id="PTHR13438">
    <property type="entry name" value="AMINOACYL TRNA SYNTHASE COMPLEX-INTERACTING MULTIFUNCTIONAL PROTEIN"/>
    <property type="match status" value="1"/>
</dbReference>
<evidence type="ECO:0000256" key="1">
    <source>
        <dbReference type="ARBA" id="ARBA00004123"/>
    </source>
</evidence>
<reference evidence="8 9" key="1">
    <citation type="submission" date="2023-03" db="EMBL/GenBank/DDBJ databases">
        <title>Genome insight into feeding habits of ladybird beetles.</title>
        <authorList>
            <person name="Li H.-S."/>
            <person name="Huang Y.-H."/>
            <person name="Pang H."/>
        </authorList>
    </citation>
    <scope>NUCLEOTIDE SEQUENCE [LARGE SCALE GENOMIC DNA]</scope>
    <source>
        <strain evidence="8">SYSU_2023b</strain>
        <tissue evidence="8">Whole body</tissue>
    </source>
</reference>
<dbReference type="SUPFAM" id="SSF47616">
    <property type="entry name" value="GST C-terminal domain-like"/>
    <property type="match status" value="1"/>
</dbReference>
<protein>
    <recommendedName>
        <fullName evidence="7">AIMP2 thioredoxin-like domain-containing protein</fullName>
    </recommendedName>
</protein>